<proteinExistence type="predicted"/>
<organism evidence="1 2">
    <name type="scientific">Chionoecetes opilio</name>
    <name type="common">Atlantic snow crab</name>
    <name type="synonym">Cancer opilio</name>
    <dbReference type="NCBI Taxonomy" id="41210"/>
    <lineage>
        <taxon>Eukaryota</taxon>
        <taxon>Metazoa</taxon>
        <taxon>Ecdysozoa</taxon>
        <taxon>Arthropoda</taxon>
        <taxon>Crustacea</taxon>
        <taxon>Multicrustacea</taxon>
        <taxon>Malacostraca</taxon>
        <taxon>Eumalacostraca</taxon>
        <taxon>Eucarida</taxon>
        <taxon>Decapoda</taxon>
        <taxon>Pleocyemata</taxon>
        <taxon>Brachyura</taxon>
        <taxon>Eubrachyura</taxon>
        <taxon>Majoidea</taxon>
        <taxon>Majidae</taxon>
        <taxon>Chionoecetes</taxon>
    </lineage>
</organism>
<dbReference type="InterPro" id="IPR018616">
    <property type="entry name" value="GUCD1"/>
</dbReference>
<gene>
    <name evidence="1" type="ORF">GWK47_019425</name>
</gene>
<dbReference type="Pfam" id="PF09778">
    <property type="entry name" value="Guanylate_cyc_2"/>
    <property type="match status" value="1"/>
</dbReference>
<evidence type="ECO:0000313" key="1">
    <source>
        <dbReference type="EMBL" id="KAG0711954.1"/>
    </source>
</evidence>
<dbReference type="PANTHER" id="PTHR31400">
    <property type="entry name" value="GUANYLYL CYCLASE DOMAIN CONTAINING PROTEIN 1 GUCD1"/>
    <property type="match status" value="1"/>
</dbReference>
<dbReference type="PANTHER" id="PTHR31400:SF1">
    <property type="entry name" value="PROTEIN GUCD1"/>
    <property type="match status" value="1"/>
</dbReference>
<dbReference type="OrthoDB" id="206796at2759"/>
<evidence type="ECO:0000313" key="2">
    <source>
        <dbReference type="Proteomes" id="UP000770661"/>
    </source>
</evidence>
<name>A0A8J4XS68_CHIOP</name>
<sequence length="79" mass="8826">MDGTQGLINIAHSSGMVRMGGTKVKEDQVMLAVEHVQQRHTWDCGLACVNMVLPPSARRKFSSQLYEICEEEGFGKRCE</sequence>
<dbReference type="EMBL" id="JACEEZ010022822">
    <property type="protein sequence ID" value="KAG0711954.1"/>
    <property type="molecule type" value="Genomic_DNA"/>
</dbReference>
<protein>
    <submittedName>
        <fullName evidence="1">Uncharacterized protein</fullName>
    </submittedName>
</protein>
<dbReference type="Proteomes" id="UP000770661">
    <property type="component" value="Unassembled WGS sequence"/>
</dbReference>
<keyword evidence="2" id="KW-1185">Reference proteome</keyword>
<dbReference type="AlphaFoldDB" id="A0A8J4XS68"/>
<accession>A0A8J4XS68</accession>
<comment type="caution">
    <text evidence="1">The sequence shown here is derived from an EMBL/GenBank/DDBJ whole genome shotgun (WGS) entry which is preliminary data.</text>
</comment>
<reference evidence="1" key="1">
    <citation type="submission" date="2020-07" db="EMBL/GenBank/DDBJ databases">
        <title>The High-quality genome of the commercially important snow crab, Chionoecetes opilio.</title>
        <authorList>
            <person name="Jeong J.-H."/>
            <person name="Ryu S."/>
        </authorList>
    </citation>
    <scope>NUCLEOTIDE SEQUENCE</scope>
    <source>
        <strain evidence="1">MADBK_172401_WGS</strain>
        <tissue evidence="1">Digestive gland</tissue>
    </source>
</reference>